<evidence type="ECO:0000313" key="4">
    <source>
        <dbReference type="Proteomes" id="UP000184462"/>
    </source>
</evidence>
<accession>A0A1M4U1J5</accession>
<keyword evidence="2" id="KW-0732">Signal</keyword>
<dbReference type="PROSITE" id="PS51257">
    <property type="entry name" value="PROKAR_LIPOPROTEIN"/>
    <property type="match status" value="1"/>
</dbReference>
<dbReference type="RefSeq" id="WP_073192133.1">
    <property type="nucleotide sequence ID" value="NZ_FQTW01000002.1"/>
</dbReference>
<evidence type="ECO:0008006" key="5">
    <source>
        <dbReference type="Google" id="ProtNLM"/>
    </source>
</evidence>
<dbReference type="GO" id="GO:0046872">
    <property type="term" value="F:metal ion binding"/>
    <property type="evidence" value="ECO:0007669"/>
    <property type="project" value="InterPro"/>
</dbReference>
<evidence type="ECO:0000313" key="3">
    <source>
        <dbReference type="EMBL" id="SHE50444.1"/>
    </source>
</evidence>
<dbReference type="Proteomes" id="UP000184462">
    <property type="component" value="Unassembled WGS sequence"/>
</dbReference>
<sequence>MKFLKSLTILFIATSFFISCDDDDNNMAPVNPTGESKTYDLFERSASGVSGTAVFSEQTDGSVLVRLDVTGTPQDGMHPSHIHMNTAAEGGAIAVSLNDVNGATGISETIVTQTNDGDPISYQSLLEYDGYINIHLSADELETVVAQGDIGQNELTGESKSYMLGEKDVAGISGSVLFEERVNGEAQATIMLDGTPDGGMHPAHIHMNTAAEGGGILYTFMPVDGTTGMSRSNVAMLDDNTMFGYEDVLSVDGYVNVHLSADELATIVAQGDIGQNELTGESKSYMLGERDVPGISGSVLFEERVNGEAQATIMLDGTPDGGMHPAHIHMNTAAEGGGILYTFMPVDGTTGMSRSNVAMLDDNTMFGYEDVLSVDGYVNVHLSADELATIVAQGDIGQNELTGESKSYMLGEKDVAGISGSVLFEERVNGEAQATIMLDGTPDGGMHPAHIHMNTAAEGGGILYTFMPVDGTTGMSRSNVAMLDDNTMFGYEDVLSVDGYVNVHLSTDDLATIVAQGDIGQNELTGESISYPLGEKDVPGISGSVLFEERVNGEAQATIMLDGTPDGGMHPAHIHMNSAAEGGGILYTFMPVDGTTGMSRSNVAMLDDNTMFGYEDVLSVDGYVNVHLSANDLATIVAQGDIGSNAM</sequence>
<dbReference type="AlphaFoldDB" id="A0A1M4U1J5"/>
<name>A0A1M4U1J5_9FLAO</name>
<dbReference type="EMBL" id="FQTW01000002">
    <property type="protein sequence ID" value="SHE50444.1"/>
    <property type="molecule type" value="Genomic_DNA"/>
</dbReference>
<comment type="similarity">
    <text evidence="1">Belongs to the Cu-Zn superoxide dismutase family.</text>
</comment>
<evidence type="ECO:0000256" key="1">
    <source>
        <dbReference type="ARBA" id="ARBA00010457"/>
    </source>
</evidence>
<protein>
    <recommendedName>
        <fullName evidence="5">CHRD domain-containing protein</fullName>
    </recommendedName>
</protein>
<dbReference type="InterPro" id="IPR036423">
    <property type="entry name" value="SOD-like_Cu/Zn_dom_sf"/>
</dbReference>
<dbReference type="SUPFAM" id="SSF49329">
    <property type="entry name" value="Cu,Zn superoxide dismutase-like"/>
    <property type="match status" value="5"/>
</dbReference>
<feature type="chain" id="PRO_5009907651" description="CHRD domain-containing protein" evidence="2">
    <location>
        <begin position="21"/>
        <end position="647"/>
    </location>
</feature>
<evidence type="ECO:0000256" key="2">
    <source>
        <dbReference type="SAM" id="SignalP"/>
    </source>
</evidence>
<proteinExistence type="inferred from homology"/>
<reference evidence="3 4" key="1">
    <citation type="submission" date="2016-11" db="EMBL/GenBank/DDBJ databases">
        <authorList>
            <person name="Jaros S."/>
            <person name="Januszkiewicz K."/>
            <person name="Wedrychowicz H."/>
        </authorList>
    </citation>
    <scope>NUCLEOTIDE SEQUENCE [LARGE SCALE GENOMIC DNA]</scope>
    <source>
        <strain evidence="3 4">DSM 25661</strain>
    </source>
</reference>
<feature type="signal peptide" evidence="2">
    <location>
        <begin position="1"/>
        <end position="20"/>
    </location>
</feature>
<dbReference type="STRING" id="1155689.SAMN05444278_102133"/>
<dbReference type="Gene3D" id="2.60.40.200">
    <property type="entry name" value="Superoxide dismutase, copper/zinc binding domain"/>
    <property type="match status" value="1"/>
</dbReference>
<gene>
    <name evidence="3" type="ORF">SAMN05444278_102133</name>
</gene>
<organism evidence="3 4">
    <name type="scientific">Psychroflexus salarius</name>
    <dbReference type="NCBI Taxonomy" id="1155689"/>
    <lineage>
        <taxon>Bacteria</taxon>
        <taxon>Pseudomonadati</taxon>
        <taxon>Bacteroidota</taxon>
        <taxon>Flavobacteriia</taxon>
        <taxon>Flavobacteriales</taxon>
        <taxon>Flavobacteriaceae</taxon>
        <taxon>Psychroflexus</taxon>
    </lineage>
</organism>
<dbReference type="GO" id="GO:0006801">
    <property type="term" value="P:superoxide metabolic process"/>
    <property type="evidence" value="ECO:0007669"/>
    <property type="project" value="InterPro"/>
</dbReference>
<keyword evidence="4" id="KW-1185">Reference proteome</keyword>